<keyword evidence="1" id="KW-0449">Lipoprotein</keyword>
<name>A0ABS1R874_9SPHI</name>
<sequence>MIAMYLKTLQKYSFFLIIACFIVIIASCSQTDTVQRPDVSKVNVTVKIERFDQEFNTLKVDDITRMNSQWQKNYPFFYFDYMTQMLEVGDPRDSVLLMEHLKQVLQKKDFIDLADAVARKYPDLREQEKELTQAFKYIKYYFPSYNIPRFIAFMGGFSFQTPIGENYIGIGLDMFLGADSKFYPALVRSIPLYMSRRFTPENIAPRIVETVLREELLPQDNLNQNTLQHMVYNGKILYAMDVLLETASDETKIGYTTGQLAWAKKYQADIWAWFLQEGLLYDTDYLKTQKYFTDAPFTPELGENNESAPKLGSYIGWMMVRKYMARHPELDLLKLFQHENAQEILEQSKFKGK</sequence>
<proteinExistence type="predicted"/>
<comment type="caution">
    <text evidence="1">The sequence shown here is derived from an EMBL/GenBank/DDBJ whole genome shotgun (WGS) entry which is preliminary data.</text>
</comment>
<evidence type="ECO:0000313" key="1">
    <source>
        <dbReference type="EMBL" id="MBL1410868.1"/>
    </source>
</evidence>
<protein>
    <submittedName>
        <fullName evidence="1">Gliding motility lipoprotein GldB</fullName>
    </submittedName>
</protein>
<evidence type="ECO:0000313" key="2">
    <source>
        <dbReference type="Proteomes" id="UP000625283"/>
    </source>
</evidence>
<dbReference type="Proteomes" id="UP000625283">
    <property type="component" value="Unassembled WGS sequence"/>
</dbReference>
<reference evidence="1 2" key="1">
    <citation type="submission" date="2021-01" db="EMBL/GenBank/DDBJ databases">
        <title>C459-1 draft genome sequence.</title>
        <authorList>
            <person name="Zhang X.-F."/>
        </authorList>
    </citation>
    <scope>NUCLEOTIDE SEQUENCE [LARGE SCALE GENOMIC DNA]</scope>
    <source>
        <strain evidence="2">C459-1</strain>
    </source>
</reference>
<organism evidence="1 2">
    <name type="scientific">Sphingobacterium faecale</name>
    <dbReference type="NCBI Taxonomy" id="2803775"/>
    <lineage>
        <taxon>Bacteria</taxon>
        <taxon>Pseudomonadati</taxon>
        <taxon>Bacteroidota</taxon>
        <taxon>Sphingobacteriia</taxon>
        <taxon>Sphingobacteriales</taxon>
        <taxon>Sphingobacteriaceae</taxon>
        <taxon>Sphingobacterium</taxon>
    </lineage>
</organism>
<dbReference type="EMBL" id="JAERTY010000011">
    <property type="protein sequence ID" value="MBL1410868.1"/>
    <property type="molecule type" value="Genomic_DNA"/>
</dbReference>
<keyword evidence="2" id="KW-1185">Reference proteome</keyword>
<dbReference type="PROSITE" id="PS51257">
    <property type="entry name" value="PROKAR_LIPOPROTEIN"/>
    <property type="match status" value="1"/>
</dbReference>
<gene>
    <name evidence="1" type="ORF">JKG61_19075</name>
</gene>
<dbReference type="InterPro" id="IPR019853">
    <property type="entry name" value="GldB-like"/>
</dbReference>
<dbReference type="Pfam" id="PF25594">
    <property type="entry name" value="GldB_lipo"/>
    <property type="match status" value="1"/>
</dbReference>
<accession>A0ABS1R874</accession>